<evidence type="ECO:0000256" key="6">
    <source>
        <dbReference type="PROSITE-ProRule" id="PRU00339"/>
    </source>
</evidence>
<dbReference type="PRINTS" id="PR00996">
    <property type="entry name" value="CHERMTFRASE"/>
</dbReference>
<evidence type="ECO:0000313" key="9">
    <source>
        <dbReference type="Proteomes" id="UP000306585"/>
    </source>
</evidence>
<gene>
    <name evidence="8" type="ORF">FEF65_06245</name>
</gene>
<evidence type="ECO:0000259" key="7">
    <source>
        <dbReference type="PROSITE" id="PS50123"/>
    </source>
</evidence>
<feature type="repeat" description="TPR" evidence="6">
    <location>
        <begin position="399"/>
        <end position="432"/>
    </location>
</feature>
<sequence length="494" mass="55794">MSGTEDTLKRFSELICRQTGLHLYDKDMDKLLLTVRSRTDHGGFASEDAYYHYLMSGGHESEWETLMIRLTCGESHFFRDKGQLQLLQHRIIPELIERNAHKRSLKIWSAGCSTGEEPYTLAILIHELLQQRQGWRLTLIGSDINETSIHDAQKAIYRDWSFRGTGDEQIRTYFHSHRSGWQLDQKIRQMVSFIQVDLMNDRFPDVTSSLFGMDLIICRNVFIYYGQDAINTMMRKFAATLTDGGYLLTGHAEVANPEKSGLKLRSFAESTIFQRQPEHQEQEIVVRSGSAHLASPIKQPVTARPAAARPHHPASSWQRQLPAAHSASQKALLSLSELEKQLLRGEYRQVAGLLKIYLDQDPASIKANVMMARCMANTGDQVGAESLCRRLVRQHPLCADAYYILAQLAQERSNGDQARELLQKVIYLAPEFIAAHMDLAGIYQFAGESERAAREWAVALHLIGQLSDGTPIPFMEDVALSEVKSHLEQMAAGG</sequence>
<dbReference type="Proteomes" id="UP000306585">
    <property type="component" value="Unassembled WGS sequence"/>
</dbReference>
<proteinExistence type="predicted"/>
<feature type="domain" description="CheR-type methyltransferase" evidence="7">
    <location>
        <begin position="1"/>
        <end position="253"/>
    </location>
</feature>
<dbReference type="SUPFAM" id="SSF53335">
    <property type="entry name" value="S-adenosyl-L-methionine-dependent methyltransferases"/>
    <property type="match status" value="1"/>
</dbReference>
<dbReference type="AlphaFoldDB" id="A0A5R9GM82"/>
<dbReference type="Pfam" id="PF14559">
    <property type="entry name" value="TPR_19"/>
    <property type="match status" value="1"/>
</dbReference>
<dbReference type="Gene3D" id="1.25.40.10">
    <property type="entry name" value="Tetratricopeptide repeat domain"/>
    <property type="match status" value="1"/>
</dbReference>
<protein>
    <recommendedName>
        <fullName evidence="2">protein-glutamate O-methyltransferase</fullName>
        <ecNumber evidence="2">2.1.1.80</ecNumber>
    </recommendedName>
</protein>
<reference evidence="8 9" key="1">
    <citation type="journal article" date="2019" name="Appl. Environ. Microbiol.">
        <title>Environmental Evidence and Genomic Insight of Iron-oxidizing Bacteria Preference Towards More Corrosion Resistant Stainless Steel at Higher Salinities.</title>
        <authorList>
            <person name="Garrison C.E."/>
            <person name="Price K.A."/>
            <person name="Field E.K."/>
        </authorList>
    </citation>
    <scope>NUCLEOTIDE SEQUENCE [LARGE SCALE GENOMIC DNA]</scope>
    <source>
        <strain evidence="8 9">P3</strain>
    </source>
</reference>
<dbReference type="GO" id="GO:0032259">
    <property type="term" value="P:methylation"/>
    <property type="evidence" value="ECO:0007669"/>
    <property type="project" value="UniProtKB-KW"/>
</dbReference>
<dbReference type="SUPFAM" id="SSF48452">
    <property type="entry name" value="TPR-like"/>
    <property type="match status" value="1"/>
</dbReference>
<dbReference type="InterPro" id="IPR000780">
    <property type="entry name" value="CheR_MeTrfase"/>
</dbReference>
<dbReference type="EC" id="2.1.1.80" evidence="2"/>
<dbReference type="InterPro" id="IPR011990">
    <property type="entry name" value="TPR-like_helical_dom_sf"/>
</dbReference>
<keyword evidence="4" id="KW-0808">Transferase</keyword>
<comment type="catalytic activity">
    <reaction evidence="1">
        <text>L-glutamyl-[protein] + S-adenosyl-L-methionine = [protein]-L-glutamate 5-O-methyl ester + S-adenosyl-L-homocysteine</text>
        <dbReference type="Rhea" id="RHEA:24452"/>
        <dbReference type="Rhea" id="RHEA-COMP:10208"/>
        <dbReference type="Rhea" id="RHEA-COMP:10311"/>
        <dbReference type="ChEBI" id="CHEBI:29973"/>
        <dbReference type="ChEBI" id="CHEBI:57856"/>
        <dbReference type="ChEBI" id="CHEBI:59789"/>
        <dbReference type="ChEBI" id="CHEBI:82795"/>
        <dbReference type="EC" id="2.1.1.80"/>
    </reaction>
</comment>
<dbReference type="Gene3D" id="3.40.50.150">
    <property type="entry name" value="Vaccinia Virus protein VP39"/>
    <property type="match status" value="1"/>
</dbReference>
<dbReference type="EMBL" id="VBRY01000005">
    <property type="protein sequence ID" value="TLS67516.1"/>
    <property type="molecule type" value="Genomic_DNA"/>
</dbReference>
<accession>A0A5R9GM82</accession>
<dbReference type="InterPro" id="IPR050903">
    <property type="entry name" value="Bact_Chemotaxis_MeTrfase"/>
</dbReference>
<keyword evidence="6" id="KW-0802">TPR repeat</keyword>
<dbReference type="PROSITE" id="PS50005">
    <property type="entry name" value="TPR"/>
    <property type="match status" value="1"/>
</dbReference>
<dbReference type="Pfam" id="PF01739">
    <property type="entry name" value="CheR"/>
    <property type="match status" value="1"/>
</dbReference>
<dbReference type="InterPro" id="IPR029063">
    <property type="entry name" value="SAM-dependent_MTases_sf"/>
</dbReference>
<dbReference type="Gene3D" id="1.10.155.10">
    <property type="entry name" value="Chemotaxis receptor methyltransferase CheR, N-terminal domain"/>
    <property type="match status" value="1"/>
</dbReference>
<name>A0A5R9GM82_9PROT</name>
<dbReference type="RefSeq" id="WP_138238952.1">
    <property type="nucleotide sequence ID" value="NZ_VBRY01000005.1"/>
</dbReference>
<evidence type="ECO:0000256" key="3">
    <source>
        <dbReference type="ARBA" id="ARBA00022603"/>
    </source>
</evidence>
<dbReference type="SUPFAM" id="SSF47757">
    <property type="entry name" value="Chemotaxis receptor methyltransferase CheR, N-terminal domain"/>
    <property type="match status" value="1"/>
</dbReference>
<dbReference type="InterPro" id="IPR036804">
    <property type="entry name" value="CheR_N_sf"/>
</dbReference>
<dbReference type="GO" id="GO:0008983">
    <property type="term" value="F:protein-glutamate O-methyltransferase activity"/>
    <property type="evidence" value="ECO:0007669"/>
    <property type="project" value="UniProtKB-EC"/>
</dbReference>
<comment type="caution">
    <text evidence="8">The sequence shown here is derived from an EMBL/GenBank/DDBJ whole genome shotgun (WGS) entry which is preliminary data.</text>
</comment>
<dbReference type="PANTHER" id="PTHR24422">
    <property type="entry name" value="CHEMOTAXIS PROTEIN METHYLTRANSFERASE"/>
    <property type="match status" value="1"/>
</dbReference>
<dbReference type="InterPro" id="IPR022642">
    <property type="entry name" value="CheR_C"/>
</dbReference>
<keyword evidence="9" id="KW-1185">Reference proteome</keyword>
<dbReference type="SMART" id="SM00138">
    <property type="entry name" value="MeTrc"/>
    <property type="match status" value="1"/>
</dbReference>
<dbReference type="PANTHER" id="PTHR24422:SF19">
    <property type="entry name" value="CHEMOTAXIS PROTEIN METHYLTRANSFERASE"/>
    <property type="match status" value="1"/>
</dbReference>
<dbReference type="PROSITE" id="PS50123">
    <property type="entry name" value="CHER"/>
    <property type="match status" value="1"/>
</dbReference>
<evidence type="ECO:0000256" key="2">
    <source>
        <dbReference type="ARBA" id="ARBA00012534"/>
    </source>
</evidence>
<evidence type="ECO:0000313" key="8">
    <source>
        <dbReference type="EMBL" id="TLS67516.1"/>
    </source>
</evidence>
<dbReference type="InterPro" id="IPR019734">
    <property type="entry name" value="TPR_rpt"/>
</dbReference>
<keyword evidence="5" id="KW-0949">S-adenosyl-L-methionine</keyword>
<evidence type="ECO:0000256" key="4">
    <source>
        <dbReference type="ARBA" id="ARBA00022679"/>
    </source>
</evidence>
<evidence type="ECO:0000256" key="1">
    <source>
        <dbReference type="ARBA" id="ARBA00001541"/>
    </source>
</evidence>
<evidence type="ECO:0000256" key="5">
    <source>
        <dbReference type="ARBA" id="ARBA00022691"/>
    </source>
</evidence>
<organism evidence="8 9">
    <name type="scientific">Mariprofundus erugo</name>
    <dbReference type="NCBI Taxonomy" id="2528639"/>
    <lineage>
        <taxon>Bacteria</taxon>
        <taxon>Pseudomonadati</taxon>
        <taxon>Pseudomonadota</taxon>
        <taxon>Candidatius Mariprofundia</taxon>
        <taxon>Mariprofundales</taxon>
        <taxon>Mariprofundaceae</taxon>
        <taxon>Mariprofundus</taxon>
    </lineage>
</organism>
<keyword evidence="3" id="KW-0489">Methyltransferase</keyword>